<name>A0AA88DFX8_FICCA</name>
<feature type="transmembrane region" description="Helical" evidence="1">
    <location>
        <begin position="44"/>
        <end position="61"/>
    </location>
</feature>
<sequence length="121" mass="13741">MQVLFRDYSFIRLSNLKRDKSNGYFVVCGEGGIGKLYYSFTTVLSFWLMTSRLLTVVRLIFIRVRDSSMASLMFTKRPSSLMVFLGCAVDLVSHVFHGLSVGLHDALKPLFDRRSGSKVCM</sequence>
<dbReference type="EMBL" id="BTGU01000048">
    <property type="protein sequence ID" value="GMN53832.1"/>
    <property type="molecule type" value="Genomic_DNA"/>
</dbReference>
<protein>
    <submittedName>
        <fullName evidence="2">Uncharacterized protein</fullName>
    </submittedName>
</protein>
<feature type="transmembrane region" description="Helical" evidence="1">
    <location>
        <begin position="81"/>
        <end position="103"/>
    </location>
</feature>
<keyword evidence="1" id="KW-0472">Membrane</keyword>
<evidence type="ECO:0000256" key="1">
    <source>
        <dbReference type="SAM" id="Phobius"/>
    </source>
</evidence>
<organism evidence="2 3">
    <name type="scientific">Ficus carica</name>
    <name type="common">Common fig</name>
    <dbReference type="NCBI Taxonomy" id="3494"/>
    <lineage>
        <taxon>Eukaryota</taxon>
        <taxon>Viridiplantae</taxon>
        <taxon>Streptophyta</taxon>
        <taxon>Embryophyta</taxon>
        <taxon>Tracheophyta</taxon>
        <taxon>Spermatophyta</taxon>
        <taxon>Magnoliopsida</taxon>
        <taxon>eudicotyledons</taxon>
        <taxon>Gunneridae</taxon>
        <taxon>Pentapetalae</taxon>
        <taxon>rosids</taxon>
        <taxon>fabids</taxon>
        <taxon>Rosales</taxon>
        <taxon>Moraceae</taxon>
        <taxon>Ficeae</taxon>
        <taxon>Ficus</taxon>
    </lineage>
</organism>
<evidence type="ECO:0000313" key="2">
    <source>
        <dbReference type="EMBL" id="GMN53832.1"/>
    </source>
</evidence>
<dbReference type="AlphaFoldDB" id="A0AA88DFX8"/>
<proteinExistence type="predicted"/>
<dbReference type="Proteomes" id="UP001187192">
    <property type="component" value="Unassembled WGS sequence"/>
</dbReference>
<reference evidence="2" key="1">
    <citation type="submission" date="2023-07" db="EMBL/GenBank/DDBJ databases">
        <title>draft genome sequence of fig (Ficus carica).</title>
        <authorList>
            <person name="Takahashi T."/>
            <person name="Nishimura K."/>
        </authorList>
    </citation>
    <scope>NUCLEOTIDE SEQUENCE</scope>
</reference>
<keyword evidence="3" id="KW-1185">Reference proteome</keyword>
<keyword evidence="1" id="KW-1133">Transmembrane helix</keyword>
<accession>A0AA88DFX8</accession>
<comment type="caution">
    <text evidence="2">The sequence shown here is derived from an EMBL/GenBank/DDBJ whole genome shotgun (WGS) entry which is preliminary data.</text>
</comment>
<dbReference type="Gramene" id="FCD_00019970-RA">
    <property type="protein sequence ID" value="FCD_00019970-RA:cds"/>
    <property type="gene ID" value="FCD_00019970"/>
</dbReference>
<gene>
    <name evidence="2" type="ORF">TIFTF001_022962</name>
</gene>
<keyword evidence="1" id="KW-0812">Transmembrane</keyword>
<evidence type="ECO:0000313" key="3">
    <source>
        <dbReference type="Proteomes" id="UP001187192"/>
    </source>
</evidence>